<name>A0AAV4N1E5_9ARAC</name>
<reference evidence="1 2" key="1">
    <citation type="submission" date="2021-06" db="EMBL/GenBank/DDBJ databases">
        <title>Caerostris darwini draft genome.</title>
        <authorList>
            <person name="Kono N."/>
            <person name="Arakawa K."/>
        </authorList>
    </citation>
    <scope>NUCLEOTIDE SEQUENCE [LARGE SCALE GENOMIC DNA]</scope>
</reference>
<dbReference type="Proteomes" id="UP001054837">
    <property type="component" value="Unassembled WGS sequence"/>
</dbReference>
<dbReference type="EMBL" id="BPLQ01001042">
    <property type="protein sequence ID" value="GIX77675.1"/>
    <property type="molecule type" value="Genomic_DNA"/>
</dbReference>
<dbReference type="AlphaFoldDB" id="A0AAV4N1E5"/>
<evidence type="ECO:0000313" key="2">
    <source>
        <dbReference type="Proteomes" id="UP001054837"/>
    </source>
</evidence>
<evidence type="ECO:0000313" key="1">
    <source>
        <dbReference type="EMBL" id="GIX77675.1"/>
    </source>
</evidence>
<protein>
    <submittedName>
        <fullName evidence="1">Uncharacterized protein</fullName>
    </submittedName>
</protein>
<sequence length="114" mass="13272">MLIAVPTLQHLSLAKIGLTMCYNSTMKPVMKLNAFCYKEDNENDILVQSAKEILKLELPLLLKKKLLRYIPSIICEYKDWMFHHCQFLGSAVEQFLNLCWKSDGRIDNEKPQKP</sequence>
<gene>
    <name evidence="1" type="ORF">CDAR_537341</name>
</gene>
<comment type="caution">
    <text evidence="1">The sequence shown here is derived from an EMBL/GenBank/DDBJ whole genome shotgun (WGS) entry which is preliminary data.</text>
</comment>
<proteinExistence type="predicted"/>
<accession>A0AAV4N1E5</accession>
<organism evidence="1 2">
    <name type="scientific">Caerostris darwini</name>
    <dbReference type="NCBI Taxonomy" id="1538125"/>
    <lineage>
        <taxon>Eukaryota</taxon>
        <taxon>Metazoa</taxon>
        <taxon>Ecdysozoa</taxon>
        <taxon>Arthropoda</taxon>
        <taxon>Chelicerata</taxon>
        <taxon>Arachnida</taxon>
        <taxon>Araneae</taxon>
        <taxon>Araneomorphae</taxon>
        <taxon>Entelegynae</taxon>
        <taxon>Araneoidea</taxon>
        <taxon>Araneidae</taxon>
        <taxon>Caerostris</taxon>
    </lineage>
</organism>
<keyword evidence="2" id="KW-1185">Reference proteome</keyword>